<protein>
    <submittedName>
        <fullName evidence="1">Uncharacterized protein</fullName>
    </submittedName>
</protein>
<dbReference type="AlphaFoldDB" id="A0A445DC70"/>
<name>A0A445DC70_ARAHY</name>
<organism evidence="1 2">
    <name type="scientific">Arachis hypogaea</name>
    <name type="common">Peanut</name>
    <dbReference type="NCBI Taxonomy" id="3818"/>
    <lineage>
        <taxon>Eukaryota</taxon>
        <taxon>Viridiplantae</taxon>
        <taxon>Streptophyta</taxon>
        <taxon>Embryophyta</taxon>
        <taxon>Tracheophyta</taxon>
        <taxon>Spermatophyta</taxon>
        <taxon>Magnoliopsida</taxon>
        <taxon>eudicotyledons</taxon>
        <taxon>Gunneridae</taxon>
        <taxon>Pentapetalae</taxon>
        <taxon>rosids</taxon>
        <taxon>fabids</taxon>
        <taxon>Fabales</taxon>
        <taxon>Fabaceae</taxon>
        <taxon>Papilionoideae</taxon>
        <taxon>50 kb inversion clade</taxon>
        <taxon>dalbergioids sensu lato</taxon>
        <taxon>Dalbergieae</taxon>
        <taxon>Pterocarpus clade</taxon>
        <taxon>Arachis</taxon>
    </lineage>
</organism>
<gene>
    <name evidence="1" type="ORF">Ahy_A04g017841</name>
</gene>
<sequence>MERRMKVDVNPFGANASFIEPCFGVNMVGMSYDFDVALDDFESQFRYRCLMDSELSGVPGERCRGIHVRAEENIVIVCLTQPRKTQLSHA</sequence>
<dbReference type="EMBL" id="SDMP01000004">
    <property type="protein sequence ID" value="RYR60784.1"/>
    <property type="molecule type" value="Genomic_DNA"/>
</dbReference>
<keyword evidence="2" id="KW-1185">Reference proteome</keyword>
<reference evidence="1 2" key="1">
    <citation type="submission" date="2019-01" db="EMBL/GenBank/DDBJ databases">
        <title>Sequencing of cultivated peanut Arachis hypogaea provides insights into genome evolution and oil improvement.</title>
        <authorList>
            <person name="Chen X."/>
        </authorList>
    </citation>
    <scope>NUCLEOTIDE SEQUENCE [LARGE SCALE GENOMIC DNA]</scope>
    <source>
        <strain evidence="2">cv. Fuhuasheng</strain>
        <tissue evidence="1">Leaves</tissue>
    </source>
</reference>
<accession>A0A445DC70</accession>
<proteinExistence type="predicted"/>
<evidence type="ECO:0000313" key="2">
    <source>
        <dbReference type="Proteomes" id="UP000289738"/>
    </source>
</evidence>
<comment type="caution">
    <text evidence="1">The sequence shown here is derived from an EMBL/GenBank/DDBJ whole genome shotgun (WGS) entry which is preliminary data.</text>
</comment>
<evidence type="ECO:0000313" key="1">
    <source>
        <dbReference type="EMBL" id="RYR60784.1"/>
    </source>
</evidence>
<dbReference type="Proteomes" id="UP000289738">
    <property type="component" value="Chromosome A04"/>
</dbReference>